<dbReference type="InterPro" id="IPR036388">
    <property type="entry name" value="WH-like_DNA-bd_sf"/>
</dbReference>
<dbReference type="PANTHER" id="PTHR33204:SF29">
    <property type="entry name" value="TRANSCRIPTIONAL REGULATOR"/>
    <property type="match status" value="1"/>
</dbReference>
<protein>
    <submittedName>
        <fullName evidence="5">HxlR family transcriptional regulator protein</fullName>
    </submittedName>
</protein>
<dbReference type="Pfam" id="PF01638">
    <property type="entry name" value="HxlR"/>
    <property type="match status" value="1"/>
</dbReference>
<evidence type="ECO:0000256" key="2">
    <source>
        <dbReference type="ARBA" id="ARBA00023125"/>
    </source>
</evidence>
<sequence length="141" mass="15932">MLEEPHCRTEREAASPIELALGLLAGKWKGVILFHLLDGTARFSELRRRVPAITQRTLTNQLRDLERDGLVVRKLYAQVPARVEYSMSPFGQTLEPILRALQGWGQHYEKRLFGSREPCDLKATAPLGDAPLPSSPLDLFR</sequence>
<organism evidence="5 6">
    <name type="scientific">Rhizobium etli 8C-3</name>
    <dbReference type="NCBI Taxonomy" id="538025"/>
    <lineage>
        <taxon>Bacteria</taxon>
        <taxon>Pseudomonadati</taxon>
        <taxon>Pseudomonadota</taxon>
        <taxon>Alphaproteobacteria</taxon>
        <taxon>Hyphomicrobiales</taxon>
        <taxon>Rhizobiaceae</taxon>
        <taxon>Rhizobium/Agrobacterium group</taxon>
        <taxon>Rhizobium</taxon>
    </lineage>
</organism>
<keyword evidence="3" id="KW-0804">Transcription</keyword>
<reference evidence="5 6" key="1">
    <citation type="submission" date="2016-09" db="EMBL/GenBank/DDBJ databases">
        <title>The complete genome sequences of Rhizobium gallicum, symbiovars gallicum and phaseoli, symbionts associated to common bean (Phaseolus vulgaris).</title>
        <authorList>
            <person name="Bustos P."/>
            <person name="Santamaria R.I."/>
            <person name="Perez-Carrascal O.M."/>
            <person name="Juarez S."/>
            <person name="Lozano L."/>
            <person name="Martinez-Flores I."/>
            <person name="Martinez-Romero E."/>
            <person name="Cevallos M."/>
            <person name="Romero D."/>
            <person name="Davila G."/>
            <person name="Gonzalez V."/>
        </authorList>
    </citation>
    <scope>NUCLEOTIDE SEQUENCE [LARGE SCALE GENOMIC DNA]</scope>
    <source>
        <strain evidence="5 6">8C-3</strain>
        <plasmid evidence="6">Plasmid prsp8c3a</plasmid>
    </source>
</reference>
<dbReference type="PANTHER" id="PTHR33204">
    <property type="entry name" value="TRANSCRIPTIONAL REGULATOR, MARR FAMILY"/>
    <property type="match status" value="1"/>
</dbReference>
<keyword evidence="5" id="KW-0614">Plasmid</keyword>
<dbReference type="InterPro" id="IPR002577">
    <property type="entry name" value="HTH_HxlR"/>
</dbReference>
<dbReference type="Proteomes" id="UP000185109">
    <property type="component" value="Plasmid pRsp8C3a"/>
</dbReference>
<evidence type="ECO:0000256" key="1">
    <source>
        <dbReference type="ARBA" id="ARBA00023015"/>
    </source>
</evidence>
<evidence type="ECO:0000313" key="5">
    <source>
        <dbReference type="EMBL" id="APO77121.1"/>
    </source>
</evidence>
<dbReference type="PROSITE" id="PS51118">
    <property type="entry name" value="HTH_HXLR"/>
    <property type="match status" value="1"/>
</dbReference>
<evidence type="ECO:0000256" key="3">
    <source>
        <dbReference type="ARBA" id="ARBA00023163"/>
    </source>
</evidence>
<dbReference type="RefSeq" id="WP_074063553.1">
    <property type="nucleotide sequence ID" value="NZ_CP017242.1"/>
</dbReference>
<dbReference type="EMBL" id="CP017242">
    <property type="protein sequence ID" value="APO77121.1"/>
    <property type="molecule type" value="Genomic_DNA"/>
</dbReference>
<dbReference type="SUPFAM" id="SSF46785">
    <property type="entry name" value="Winged helix' DNA-binding domain"/>
    <property type="match status" value="1"/>
</dbReference>
<keyword evidence="2" id="KW-0238">DNA-binding</keyword>
<gene>
    <name evidence="5" type="ORF">AM571_PA00236</name>
</gene>
<evidence type="ECO:0000313" key="6">
    <source>
        <dbReference type="Proteomes" id="UP000185109"/>
    </source>
</evidence>
<dbReference type="GO" id="GO:0003677">
    <property type="term" value="F:DNA binding"/>
    <property type="evidence" value="ECO:0007669"/>
    <property type="project" value="UniProtKB-KW"/>
</dbReference>
<name>A0A1L5PAC3_RHIET</name>
<accession>A0A1L5PAC3</accession>
<geneLocation type="plasmid" evidence="6">
    <name>prsp8c3a</name>
</geneLocation>
<keyword evidence="1" id="KW-0805">Transcription regulation</keyword>
<dbReference type="InterPro" id="IPR036390">
    <property type="entry name" value="WH_DNA-bd_sf"/>
</dbReference>
<proteinExistence type="predicted"/>
<dbReference type="Gene3D" id="1.10.10.10">
    <property type="entry name" value="Winged helix-like DNA-binding domain superfamily/Winged helix DNA-binding domain"/>
    <property type="match status" value="1"/>
</dbReference>
<dbReference type="AlphaFoldDB" id="A0A1L5PAC3"/>
<evidence type="ECO:0000259" key="4">
    <source>
        <dbReference type="PROSITE" id="PS51118"/>
    </source>
</evidence>
<feature type="domain" description="HTH hxlR-type" evidence="4">
    <location>
        <begin position="15"/>
        <end position="113"/>
    </location>
</feature>